<dbReference type="RefSeq" id="WP_316886796.1">
    <property type="nucleotide sequence ID" value="NZ_CATWFT010000004.1"/>
</dbReference>
<evidence type="ECO:0000313" key="2">
    <source>
        <dbReference type="EMBL" id="CAJ0723277.1"/>
    </source>
</evidence>
<evidence type="ECO:0000313" key="3">
    <source>
        <dbReference type="Proteomes" id="UP001189303"/>
    </source>
</evidence>
<dbReference type="Proteomes" id="UP001189303">
    <property type="component" value="Unassembled WGS sequence"/>
</dbReference>
<feature type="transmembrane region" description="Helical" evidence="1">
    <location>
        <begin position="79"/>
        <end position="99"/>
    </location>
</feature>
<gene>
    <name evidence="2" type="ORF">R38712_01825</name>
</gene>
<keyword evidence="3" id="KW-1185">Reference proteome</keyword>
<accession>A0ABN9I3F1</accession>
<feature type="transmembrane region" description="Helical" evidence="1">
    <location>
        <begin position="53"/>
        <end position="72"/>
    </location>
</feature>
<dbReference type="EMBL" id="CATWFT010000004">
    <property type="protein sequence ID" value="CAJ0723277.1"/>
    <property type="molecule type" value="Genomic_DNA"/>
</dbReference>
<sequence length="147" mass="16323">MNAKAFTSPPASRWRCSWHSFRALPVWVQLWVGGILVPVNAASFALLDTWPGRATAVAALFVVASNLPIMLWARGMTRLMAVPHLFIWGALEILLLWHMRQASGGMAPLEAAYVWLVLSVNAISLVFDALDSWRWLTGERDAPGNRV</sequence>
<evidence type="ECO:0008006" key="4">
    <source>
        <dbReference type="Google" id="ProtNLM"/>
    </source>
</evidence>
<evidence type="ECO:0000256" key="1">
    <source>
        <dbReference type="SAM" id="Phobius"/>
    </source>
</evidence>
<feature type="transmembrane region" description="Helical" evidence="1">
    <location>
        <begin position="111"/>
        <end position="130"/>
    </location>
</feature>
<keyword evidence="1" id="KW-1133">Transmembrane helix</keyword>
<reference evidence="2 3" key="1">
    <citation type="submission" date="2023-07" db="EMBL/GenBank/DDBJ databases">
        <authorList>
            <person name="Peeters C."/>
        </authorList>
    </citation>
    <scope>NUCLEOTIDE SEQUENCE [LARGE SCALE GENOMIC DNA]</scope>
    <source>
        <strain evidence="2 3">R-38712</strain>
    </source>
</reference>
<keyword evidence="1" id="KW-0812">Transmembrane</keyword>
<organism evidence="2 3">
    <name type="scientific">Ralstonia pickettii</name>
    <name type="common">Burkholderia pickettii</name>
    <dbReference type="NCBI Taxonomy" id="329"/>
    <lineage>
        <taxon>Bacteria</taxon>
        <taxon>Pseudomonadati</taxon>
        <taxon>Pseudomonadota</taxon>
        <taxon>Betaproteobacteria</taxon>
        <taxon>Burkholderiales</taxon>
        <taxon>Burkholderiaceae</taxon>
        <taxon>Ralstonia</taxon>
    </lineage>
</organism>
<comment type="caution">
    <text evidence="2">The sequence shown here is derived from an EMBL/GenBank/DDBJ whole genome shotgun (WGS) entry which is preliminary data.</text>
</comment>
<protein>
    <recommendedName>
        <fullName evidence="4">Transmembrane protein</fullName>
    </recommendedName>
</protein>
<keyword evidence="1" id="KW-0472">Membrane</keyword>
<feature type="transmembrane region" description="Helical" evidence="1">
    <location>
        <begin position="21"/>
        <end position="47"/>
    </location>
</feature>
<name>A0ABN9I3F1_RALPI</name>
<proteinExistence type="predicted"/>